<gene>
    <name evidence="4" type="ORF">SAMN05216195_11788</name>
</gene>
<feature type="signal peptide" evidence="2">
    <location>
        <begin position="1"/>
        <end position="26"/>
    </location>
</feature>
<dbReference type="Pfam" id="PF13517">
    <property type="entry name" value="FG-GAP_3"/>
    <property type="match status" value="2"/>
</dbReference>
<dbReference type="Pfam" id="PF01832">
    <property type="entry name" value="Glucosaminidase"/>
    <property type="match status" value="1"/>
</dbReference>
<reference evidence="5" key="1">
    <citation type="submission" date="2016-10" db="EMBL/GenBank/DDBJ databases">
        <authorList>
            <person name="Varghese N."/>
            <person name="Submissions S."/>
        </authorList>
    </citation>
    <scope>NUCLEOTIDE SEQUENCE [LARGE SCALE GENOMIC DNA]</scope>
    <source>
        <strain evidence="5">CGMCC 4.578</strain>
    </source>
</reference>
<dbReference type="GO" id="GO:0004040">
    <property type="term" value="F:amidase activity"/>
    <property type="evidence" value="ECO:0007669"/>
    <property type="project" value="InterPro"/>
</dbReference>
<sequence>MKLRALAAWLMAALPITLVAVNPAQADTAYVTEAAGHAQAEKTEYGIPASVSIAQSILESNWGKSGLSRNYLNFHGLKCGAPDRPGPIATGCKQLPTVECPGGNCGGTKAYFRVFASMRDSFRDHGRNLTTNSAYAHAMPFRNDPDRYIREIARPYATDPAYADKVIKVMRDNNLYRFDSGGPLPAPQELVIGGGDTDFTGDGRADIATFTRGAAADVFVASSTGTGFSGTAAKWHNDFAFHNEIPLTGDFDGDGKADVATFTRGSAADVFVALSTGSGFNGTSVKWHDSFAYNDEVPAVGDFNGDGKDDIATFTRGAAADVFVALSTGSGFSGTTVKWHDWFAAHNEVPAVGDFNGDGKDDIATFTRGSAGDVFVATSTGTGFSGTTVKWHDRFAFDGEVPLVGDFNGDKKADIITFTRGAAGDAYVALSDGAQFVGDGLKWHDSFAVGTETPGVGDFNGDGKDDIVTYTRGDAADAYVATSTGGGFSGDGVKWHDWFATGAEIPAPAVL</sequence>
<evidence type="ECO:0000259" key="3">
    <source>
        <dbReference type="SMART" id="SM00047"/>
    </source>
</evidence>
<dbReference type="SUPFAM" id="SSF69318">
    <property type="entry name" value="Integrin alpha N-terminal domain"/>
    <property type="match status" value="1"/>
</dbReference>
<dbReference type="RefSeq" id="WP_245983821.1">
    <property type="nucleotide sequence ID" value="NZ_FOFT01000017.1"/>
</dbReference>
<dbReference type="InterPro" id="IPR002901">
    <property type="entry name" value="MGlyc_endo_b_GlcNAc-like_dom"/>
</dbReference>
<name>A0A1H9XTZ5_9PSEU</name>
<evidence type="ECO:0000313" key="4">
    <source>
        <dbReference type="EMBL" id="SES49143.1"/>
    </source>
</evidence>
<evidence type="ECO:0000313" key="5">
    <source>
        <dbReference type="Proteomes" id="UP000199028"/>
    </source>
</evidence>
<evidence type="ECO:0000256" key="1">
    <source>
        <dbReference type="ARBA" id="ARBA00022729"/>
    </source>
</evidence>
<dbReference type="Proteomes" id="UP000199028">
    <property type="component" value="Unassembled WGS sequence"/>
</dbReference>
<organism evidence="4 5">
    <name type="scientific">Lentzea flaviverrucosa</name>
    <dbReference type="NCBI Taxonomy" id="200379"/>
    <lineage>
        <taxon>Bacteria</taxon>
        <taxon>Bacillati</taxon>
        <taxon>Actinomycetota</taxon>
        <taxon>Actinomycetes</taxon>
        <taxon>Pseudonocardiales</taxon>
        <taxon>Pseudonocardiaceae</taxon>
        <taxon>Lentzea</taxon>
    </lineage>
</organism>
<dbReference type="SMART" id="SM00047">
    <property type="entry name" value="LYZ2"/>
    <property type="match status" value="1"/>
</dbReference>
<dbReference type="AlphaFoldDB" id="A0A1H9XTZ5"/>
<proteinExistence type="predicted"/>
<keyword evidence="5" id="KW-1185">Reference proteome</keyword>
<accession>A0A1H9XTZ5</accession>
<protein>
    <submittedName>
        <fullName evidence="4">Flagellum-specific peptidoglycan hydrolase FlgJ</fullName>
    </submittedName>
</protein>
<dbReference type="PRINTS" id="PR01002">
    <property type="entry name" value="FLGFLGJ"/>
</dbReference>
<keyword evidence="4" id="KW-0378">Hydrolase</keyword>
<feature type="chain" id="PRO_5011715326" evidence="2">
    <location>
        <begin position="27"/>
        <end position="511"/>
    </location>
</feature>
<dbReference type="Gene3D" id="1.10.530.10">
    <property type="match status" value="1"/>
</dbReference>
<dbReference type="PANTHER" id="PTHR46580">
    <property type="entry name" value="SENSOR KINASE-RELATED"/>
    <property type="match status" value="1"/>
</dbReference>
<dbReference type="Gene3D" id="2.40.128.340">
    <property type="match status" value="3"/>
</dbReference>
<keyword evidence="1 2" id="KW-0732">Signal</keyword>
<feature type="domain" description="Mannosyl-glycoprotein endo-beta-N-acetylglucosamidase-like" evidence="3">
    <location>
        <begin position="18"/>
        <end position="179"/>
    </location>
</feature>
<dbReference type="InterPro" id="IPR028994">
    <property type="entry name" value="Integrin_alpha_N"/>
</dbReference>
<evidence type="ECO:0000256" key="2">
    <source>
        <dbReference type="SAM" id="SignalP"/>
    </source>
</evidence>
<dbReference type="EMBL" id="FOFT01000017">
    <property type="protein sequence ID" value="SES49143.1"/>
    <property type="molecule type" value="Genomic_DNA"/>
</dbReference>
<dbReference type="InterPro" id="IPR013517">
    <property type="entry name" value="FG-GAP"/>
</dbReference>